<evidence type="ECO:0000313" key="2">
    <source>
        <dbReference type="EMBL" id="KAH0821686.1"/>
    </source>
</evidence>
<dbReference type="InterPro" id="IPR008984">
    <property type="entry name" value="SMAD_FHA_dom_sf"/>
</dbReference>
<dbReference type="Gene3D" id="1.10.510.10">
    <property type="entry name" value="Transferase(Phosphotransferase) domain 1"/>
    <property type="match status" value="1"/>
</dbReference>
<proteinExistence type="predicted"/>
<dbReference type="SUPFAM" id="SSF49879">
    <property type="entry name" value="SMAD/FHA domain"/>
    <property type="match status" value="1"/>
</dbReference>
<accession>A0A8J6HTP6</accession>
<organism evidence="2 3">
    <name type="scientific">Tenebrio molitor</name>
    <name type="common">Yellow mealworm beetle</name>
    <dbReference type="NCBI Taxonomy" id="7067"/>
    <lineage>
        <taxon>Eukaryota</taxon>
        <taxon>Metazoa</taxon>
        <taxon>Ecdysozoa</taxon>
        <taxon>Arthropoda</taxon>
        <taxon>Hexapoda</taxon>
        <taxon>Insecta</taxon>
        <taxon>Pterygota</taxon>
        <taxon>Neoptera</taxon>
        <taxon>Endopterygota</taxon>
        <taxon>Coleoptera</taxon>
        <taxon>Polyphaga</taxon>
        <taxon>Cucujiformia</taxon>
        <taxon>Tenebrionidae</taxon>
        <taxon>Tenebrio</taxon>
    </lineage>
</organism>
<protein>
    <recommendedName>
        <fullName evidence="1">Protein kinase domain-containing protein</fullName>
    </recommendedName>
</protein>
<keyword evidence="3" id="KW-1185">Reference proteome</keyword>
<dbReference type="SMART" id="SM00220">
    <property type="entry name" value="S_TKc"/>
    <property type="match status" value="1"/>
</dbReference>
<dbReference type="AlphaFoldDB" id="A0A8J6HTP6"/>
<dbReference type="EMBL" id="JABDTM020006749">
    <property type="protein sequence ID" value="KAH0821686.1"/>
    <property type="molecule type" value="Genomic_DNA"/>
</dbReference>
<dbReference type="InterPro" id="IPR000719">
    <property type="entry name" value="Prot_kinase_dom"/>
</dbReference>
<evidence type="ECO:0000313" key="3">
    <source>
        <dbReference type="Proteomes" id="UP000719412"/>
    </source>
</evidence>
<dbReference type="Gene3D" id="2.60.200.20">
    <property type="match status" value="1"/>
</dbReference>
<dbReference type="GO" id="GO:0005634">
    <property type="term" value="C:nucleus"/>
    <property type="evidence" value="ECO:0007669"/>
    <property type="project" value="TreeGrafter"/>
</dbReference>
<dbReference type="GO" id="GO:0044773">
    <property type="term" value="P:mitotic DNA damage checkpoint signaling"/>
    <property type="evidence" value="ECO:0007669"/>
    <property type="project" value="TreeGrafter"/>
</dbReference>
<sequence>MATLAFKSEETKTPWGRLLPCWSALPQQDLIDSSILFGTSWKCDVNLDIFSSFPDTCIEINRDNRNYSVYITDTGEAGAVGIYVNGGLLEKNKTAMLFHNDVIAFNKRNYNSLANKLKHFQISPLLVLVYVFKMLLTPNDNSNNLCFSLQSCFVLGCQIYNDNRKTIDVIFDKKTSGEYLLKKLPKSNDFEKNFRFTRWKLKRNPFLLQMIRIDQNFDDFFVVTPNCRCGNLLSRMDTALNDAEAKLIFFQATAAVRYLHCYLRIYHGRLKPENLMICYVGHIPLVKVADFGLAEILAETEPPISGEADFVAPELVGYTSRFSQSADIWSLGEILYYMMFKELPFRESGVSRQAMIREFPVERHFEGVFDIGVISNLLCGMMEVAIDERMDIVTVWRHDWFAKFKGVVTVKAKRSPLAIATDDKSLQFEVIKVDDPNIYSVYIKRLNNSHVTVNNVAVIEKKYLLNGDVISTSPDGTQSYTFNMILDCATTSNVLPSVLHDRFVLGATINSTDMRKLCFAFHKKSCAPYAVKIFPKKTPFSEIRKLMDLKVVDHVGSWN</sequence>
<reference evidence="2" key="1">
    <citation type="journal article" date="2020" name="J Insects Food Feed">
        <title>The yellow mealworm (Tenebrio molitor) genome: a resource for the emerging insects as food and feed industry.</title>
        <authorList>
            <person name="Eriksson T."/>
            <person name="Andere A."/>
            <person name="Kelstrup H."/>
            <person name="Emery V."/>
            <person name="Picard C."/>
        </authorList>
    </citation>
    <scope>NUCLEOTIDE SEQUENCE</scope>
    <source>
        <strain evidence="2">Stoneville</strain>
        <tissue evidence="2">Whole head</tissue>
    </source>
</reference>
<dbReference type="InterPro" id="IPR011009">
    <property type="entry name" value="Kinase-like_dom_sf"/>
</dbReference>
<dbReference type="PROSITE" id="PS50011">
    <property type="entry name" value="PROTEIN_KINASE_DOM"/>
    <property type="match status" value="1"/>
</dbReference>
<name>A0A8J6HTP6_TENMO</name>
<reference evidence="2" key="2">
    <citation type="submission" date="2021-08" db="EMBL/GenBank/DDBJ databases">
        <authorList>
            <person name="Eriksson T."/>
        </authorList>
    </citation>
    <scope>NUCLEOTIDE SEQUENCE</scope>
    <source>
        <strain evidence="2">Stoneville</strain>
        <tissue evidence="2">Whole head</tissue>
    </source>
</reference>
<gene>
    <name evidence="2" type="ORF">GEV33_001105</name>
</gene>
<dbReference type="GO" id="GO:0005524">
    <property type="term" value="F:ATP binding"/>
    <property type="evidence" value="ECO:0007669"/>
    <property type="project" value="InterPro"/>
</dbReference>
<dbReference type="PANTHER" id="PTHR44167">
    <property type="entry name" value="OVARIAN-SPECIFIC SERINE/THREONINE-PROTEIN KINASE LOK-RELATED"/>
    <property type="match status" value="1"/>
</dbReference>
<dbReference type="SUPFAM" id="SSF56112">
    <property type="entry name" value="Protein kinase-like (PK-like)"/>
    <property type="match status" value="1"/>
</dbReference>
<dbReference type="PANTHER" id="PTHR44167:SF24">
    <property type="entry name" value="SERINE_THREONINE-PROTEIN KINASE CHK2"/>
    <property type="match status" value="1"/>
</dbReference>
<evidence type="ECO:0000259" key="1">
    <source>
        <dbReference type="PROSITE" id="PS50011"/>
    </source>
</evidence>
<comment type="caution">
    <text evidence="2">The sequence shown here is derived from an EMBL/GenBank/DDBJ whole genome shotgun (WGS) entry which is preliminary data.</text>
</comment>
<dbReference type="Pfam" id="PF00069">
    <property type="entry name" value="Pkinase"/>
    <property type="match status" value="1"/>
</dbReference>
<dbReference type="Proteomes" id="UP000719412">
    <property type="component" value="Unassembled WGS sequence"/>
</dbReference>
<dbReference type="GO" id="GO:0004674">
    <property type="term" value="F:protein serine/threonine kinase activity"/>
    <property type="evidence" value="ECO:0007669"/>
    <property type="project" value="TreeGrafter"/>
</dbReference>
<feature type="domain" description="Protein kinase" evidence="1">
    <location>
        <begin position="149"/>
        <end position="401"/>
    </location>
</feature>